<name>A0A0V0G2M6_TRIDM</name>
<keyword evidence="1" id="KW-0732">Signal</keyword>
<evidence type="ECO:0000313" key="2">
    <source>
        <dbReference type="EMBL" id="JAP02388.1"/>
    </source>
</evidence>
<reference evidence="2" key="1">
    <citation type="journal article" date="2018" name="J. Proteomics">
        <title>Exploring the molecular complexity of Triatoma dimidiata sialome.</title>
        <authorList>
            <person name="Santiago P.B."/>
            <person name="de Araujo C.N."/>
            <person name="Charneau S."/>
            <person name="Bastos I.M.D."/>
            <person name="Assumpcao T.C.F."/>
            <person name="Queiroz R.M.L."/>
            <person name="Praca Y.R."/>
            <person name="Cordeiro T.M."/>
            <person name="Garcia C.H.S."/>
            <person name="da Silva I.G."/>
            <person name="Raiol T."/>
            <person name="Motta F.N."/>
            <person name="de Araujo Oliveira J.V."/>
            <person name="de Sousa M.V."/>
            <person name="Ribeiro J.M.C."/>
            <person name="de Santana J.M."/>
        </authorList>
    </citation>
    <scope>NUCLEOTIDE SEQUENCE</scope>
    <source>
        <strain evidence="2">Santander</strain>
        <tissue evidence="2">Salivary glands</tissue>
    </source>
</reference>
<organism evidence="2">
    <name type="scientific">Triatoma dimidiata</name>
    <name type="common">Kissing bug</name>
    <name type="synonym">Meccus dimidiatus</name>
    <dbReference type="NCBI Taxonomy" id="72491"/>
    <lineage>
        <taxon>Eukaryota</taxon>
        <taxon>Metazoa</taxon>
        <taxon>Ecdysozoa</taxon>
        <taxon>Arthropoda</taxon>
        <taxon>Hexapoda</taxon>
        <taxon>Insecta</taxon>
        <taxon>Pterygota</taxon>
        <taxon>Neoptera</taxon>
        <taxon>Paraneoptera</taxon>
        <taxon>Hemiptera</taxon>
        <taxon>Heteroptera</taxon>
        <taxon>Panheteroptera</taxon>
        <taxon>Cimicomorpha</taxon>
        <taxon>Reduviidae</taxon>
        <taxon>Triatominae</taxon>
        <taxon>Triatoma</taxon>
    </lineage>
</organism>
<feature type="chain" id="PRO_5006865150" evidence="1">
    <location>
        <begin position="25"/>
        <end position="169"/>
    </location>
</feature>
<dbReference type="AlphaFoldDB" id="A0A0V0G2M6"/>
<proteinExistence type="predicted"/>
<feature type="signal peptide" evidence="1">
    <location>
        <begin position="1"/>
        <end position="24"/>
    </location>
</feature>
<evidence type="ECO:0000256" key="1">
    <source>
        <dbReference type="SAM" id="SignalP"/>
    </source>
</evidence>
<dbReference type="EMBL" id="GECL01003736">
    <property type="protein sequence ID" value="JAP02388.1"/>
    <property type="molecule type" value="Transcribed_RNA"/>
</dbReference>
<sequence>HSTMKLSLIFPVFFLFTLVQNIDARPYPQDSSSWSSWWYGGQNSVSNVDGRVSRYLDSIGISQESEDLLVQGSKLAHQVLDLAYYVPGLQPVYLYGKMGMKAAEFLGKTVKQAVNMFQGEQNEIVVDANALASSANSGFASESERIMSSIKDVFTRIREIIDRIRSLFV</sequence>
<accession>A0A0V0G2M6</accession>
<feature type="non-terminal residue" evidence="2">
    <location>
        <position position="1"/>
    </location>
</feature>
<protein>
    <submittedName>
        <fullName evidence="2">Putative salivary secreted protein</fullName>
    </submittedName>
</protein>